<sequence length="209" mass="23225">MLGPQVSWLPAELTWWKTLTGGCSAGLSYNSVNAERQEESGCQDEMRKHSCQLLPKTRSQAPALKGEELKKGLTEAGEDRACTLCFKTIFRSYPHSHEMGRCHGLAPGRMLYGFSSPEMITWISGAQFVYGIYNNLRCKKTYLTRIKSMFCINYLGLLSHHLITYMGVVLFVILSSVPGGLAPVRNSQKGSHTDPSLSLVVNCATFFSF</sequence>
<keyword evidence="1" id="KW-1133">Transmembrane helix</keyword>
<feature type="transmembrane region" description="Helical" evidence="1">
    <location>
        <begin position="157"/>
        <end position="177"/>
    </location>
</feature>
<dbReference type="AlphaFoldDB" id="A0A811Y5T1"/>
<keyword evidence="3" id="KW-1185">Reference proteome</keyword>
<organism evidence="2 3">
    <name type="scientific">Nyctereutes procyonoides</name>
    <name type="common">Raccoon dog</name>
    <name type="synonym">Canis procyonoides</name>
    <dbReference type="NCBI Taxonomy" id="34880"/>
    <lineage>
        <taxon>Eukaryota</taxon>
        <taxon>Metazoa</taxon>
        <taxon>Chordata</taxon>
        <taxon>Craniata</taxon>
        <taxon>Vertebrata</taxon>
        <taxon>Euteleostomi</taxon>
        <taxon>Mammalia</taxon>
        <taxon>Eutheria</taxon>
        <taxon>Laurasiatheria</taxon>
        <taxon>Carnivora</taxon>
        <taxon>Caniformia</taxon>
        <taxon>Canidae</taxon>
        <taxon>Nyctereutes</taxon>
    </lineage>
</organism>
<reference evidence="2" key="1">
    <citation type="submission" date="2020-12" db="EMBL/GenBank/DDBJ databases">
        <authorList>
            <consortium name="Molecular Ecology Group"/>
        </authorList>
    </citation>
    <scope>NUCLEOTIDE SEQUENCE</scope>
    <source>
        <strain evidence="2">TBG_1078</strain>
    </source>
</reference>
<comment type="caution">
    <text evidence="2">The sequence shown here is derived from an EMBL/GenBank/DDBJ whole genome shotgun (WGS) entry which is preliminary data.</text>
</comment>
<gene>
    <name evidence="2" type="ORF">NYPRO_LOCUS5705</name>
</gene>
<accession>A0A811Y5T1</accession>
<feature type="transmembrane region" description="Helical" evidence="1">
    <location>
        <begin position="119"/>
        <end position="136"/>
    </location>
</feature>
<dbReference type="Proteomes" id="UP000645828">
    <property type="component" value="Unassembled WGS sequence"/>
</dbReference>
<dbReference type="EMBL" id="CAJHUB010000669">
    <property type="protein sequence ID" value="CAD7672911.1"/>
    <property type="molecule type" value="Genomic_DNA"/>
</dbReference>
<evidence type="ECO:0000313" key="3">
    <source>
        <dbReference type="Proteomes" id="UP000645828"/>
    </source>
</evidence>
<proteinExistence type="predicted"/>
<protein>
    <submittedName>
        <fullName evidence="2">(raccoon dog) hypothetical protein</fullName>
    </submittedName>
</protein>
<name>A0A811Y5T1_NYCPR</name>
<keyword evidence="1" id="KW-0812">Transmembrane</keyword>
<evidence type="ECO:0000313" key="2">
    <source>
        <dbReference type="EMBL" id="CAD7672911.1"/>
    </source>
</evidence>
<evidence type="ECO:0000256" key="1">
    <source>
        <dbReference type="SAM" id="Phobius"/>
    </source>
</evidence>
<keyword evidence="1" id="KW-0472">Membrane</keyword>